<evidence type="ECO:0000313" key="8">
    <source>
        <dbReference type="Proteomes" id="UP000688137"/>
    </source>
</evidence>
<accession>A0A8S1L725</accession>
<gene>
    <name evidence="7" type="ORF">PPRIM_AZ9-3.1.T0340214</name>
</gene>
<dbReference type="InterPro" id="IPR016130">
    <property type="entry name" value="Tyr_Pase_AS"/>
</dbReference>
<dbReference type="PROSITE" id="PS00383">
    <property type="entry name" value="TYR_PHOSPHATASE_1"/>
    <property type="match status" value="1"/>
</dbReference>
<dbReference type="AlphaFoldDB" id="A0A8S1L725"/>
<evidence type="ECO:0000256" key="1">
    <source>
        <dbReference type="ARBA" id="ARBA00008601"/>
    </source>
</evidence>
<keyword evidence="4" id="KW-0904">Protein phosphatase</keyword>
<dbReference type="GO" id="GO:0017017">
    <property type="term" value="F:MAP kinase tyrosine/serine/threonine phosphatase activity"/>
    <property type="evidence" value="ECO:0007669"/>
    <property type="project" value="TreeGrafter"/>
</dbReference>
<dbReference type="Pfam" id="PF00782">
    <property type="entry name" value="DSPc"/>
    <property type="match status" value="1"/>
</dbReference>
<keyword evidence="8" id="KW-1185">Reference proteome</keyword>
<dbReference type="PROSITE" id="PS50054">
    <property type="entry name" value="TYR_PHOSPHATASE_DUAL"/>
    <property type="match status" value="1"/>
</dbReference>
<dbReference type="PROSITE" id="PS50056">
    <property type="entry name" value="TYR_PHOSPHATASE_2"/>
    <property type="match status" value="1"/>
</dbReference>
<evidence type="ECO:0000256" key="3">
    <source>
        <dbReference type="ARBA" id="ARBA00022801"/>
    </source>
</evidence>
<evidence type="ECO:0000259" key="5">
    <source>
        <dbReference type="PROSITE" id="PS50054"/>
    </source>
</evidence>
<dbReference type="InterPro" id="IPR020422">
    <property type="entry name" value="TYR_PHOSPHATASE_DUAL_dom"/>
</dbReference>
<dbReference type="GO" id="GO:0005737">
    <property type="term" value="C:cytoplasm"/>
    <property type="evidence" value="ECO:0007669"/>
    <property type="project" value="TreeGrafter"/>
</dbReference>
<comment type="similarity">
    <text evidence="1">Belongs to the protein-tyrosine phosphatase family. Non-receptor class dual specificity subfamily.</text>
</comment>
<feature type="domain" description="Tyrosine specific protein phosphatases" evidence="6">
    <location>
        <begin position="78"/>
        <end position="135"/>
    </location>
</feature>
<keyword evidence="3" id="KW-0378">Hydrolase</keyword>
<evidence type="ECO:0000256" key="4">
    <source>
        <dbReference type="ARBA" id="ARBA00022912"/>
    </source>
</evidence>
<dbReference type="OMA" id="NLLVHCM"/>
<dbReference type="SMART" id="SM00195">
    <property type="entry name" value="DSPc"/>
    <property type="match status" value="1"/>
</dbReference>
<dbReference type="EC" id="3.1.3.48" evidence="2"/>
<dbReference type="Proteomes" id="UP000688137">
    <property type="component" value="Unassembled WGS sequence"/>
</dbReference>
<dbReference type="FunFam" id="3.90.190.10:FF:000134">
    <property type="entry name" value="Uncharacterized protein"/>
    <property type="match status" value="1"/>
</dbReference>
<name>A0A8S1L725_PARPR</name>
<dbReference type="EMBL" id="CAJJDM010000033">
    <property type="protein sequence ID" value="CAD8063227.1"/>
    <property type="molecule type" value="Genomic_DNA"/>
</dbReference>
<dbReference type="GO" id="GO:0043409">
    <property type="term" value="P:negative regulation of MAPK cascade"/>
    <property type="evidence" value="ECO:0007669"/>
    <property type="project" value="TreeGrafter"/>
</dbReference>
<organism evidence="7 8">
    <name type="scientific">Paramecium primaurelia</name>
    <dbReference type="NCBI Taxonomy" id="5886"/>
    <lineage>
        <taxon>Eukaryota</taxon>
        <taxon>Sar</taxon>
        <taxon>Alveolata</taxon>
        <taxon>Ciliophora</taxon>
        <taxon>Intramacronucleata</taxon>
        <taxon>Oligohymenophorea</taxon>
        <taxon>Peniculida</taxon>
        <taxon>Parameciidae</taxon>
        <taxon>Paramecium</taxon>
    </lineage>
</organism>
<sequence length="159" mass="18414">MQVSELLEYVPESISLILEPTQNQGALYLGNITSLFKSPQKYQIKAAISICEDLDLKEVQLEQHLRIVLNDLDNSNIKQYFDQTNQFIQQNLNKGNLLVHCMAGVSRSAAIVIAYLMWSQKMTFQNALIYVTKKREQVYPNKGFRQQLILYEEELKNVK</sequence>
<dbReference type="GO" id="GO:0008330">
    <property type="term" value="F:protein tyrosine/threonine phosphatase activity"/>
    <property type="evidence" value="ECO:0007669"/>
    <property type="project" value="TreeGrafter"/>
</dbReference>
<evidence type="ECO:0000313" key="7">
    <source>
        <dbReference type="EMBL" id="CAD8063227.1"/>
    </source>
</evidence>
<dbReference type="GO" id="GO:0033550">
    <property type="term" value="F:MAP kinase tyrosine phosphatase activity"/>
    <property type="evidence" value="ECO:0007669"/>
    <property type="project" value="TreeGrafter"/>
</dbReference>
<dbReference type="PANTHER" id="PTHR10159:SF519">
    <property type="entry name" value="DUAL SPECIFICITY PROTEIN PHOSPHATASE MPK3"/>
    <property type="match status" value="1"/>
</dbReference>
<dbReference type="InterPro" id="IPR000340">
    <property type="entry name" value="Dual-sp_phosphatase_cat-dom"/>
</dbReference>
<dbReference type="CDD" id="cd14498">
    <property type="entry name" value="DSP"/>
    <property type="match status" value="1"/>
</dbReference>
<dbReference type="PANTHER" id="PTHR10159">
    <property type="entry name" value="DUAL SPECIFICITY PROTEIN PHOSPHATASE"/>
    <property type="match status" value="1"/>
</dbReference>
<protein>
    <recommendedName>
        <fullName evidence="2">protein-tyrosine-phosphatase</fullName>
        <ecNumber evidence="2">3.1.3.48</ecNumber>
    </recommendedName>
</protein>
<proteinExistence type="inferred from homology"/>
<evidence type="ECO:0000256" key="2">
    <source>
        <dbReference type="ARBA" id="ARBA00013064"/>
    </source>
</evidence>
<comment type="caution">
    <text evidence="7">The sequence shown here is derived from an EMBL/GenBank/DDBJ whole genome shotgun (WGS) entry which is preliminary data.</text>
</comment>
<dbReference type="InterPro" id="IPR000387">
    <property type="entry name" value="Tyr_Pase_dom"/>
</dbReference>
<reference evidence="7" key="1">
    <citation type="submission" date="2021-01" db="EMBL/GenBank/DDBJ databases">
        <authorList>
            <consortium name="Genoscope - CEA"/>
            <person name="William W."/>
        </authorList>
    </citation>
    <scope>NUCLEOTIDE SEQUENCE</scope>
</reference>
<evidence type="ECO:0000259" key="6">
    <source>
        <dbReference type="PROSITE" id="PS50056"/>
    </source>
</evidence>
<feature type="domain" description="Tyrosine-protein phosphatase" evidence="5">
    <location>
        <begin position="19"/>
        <end position="157"/>
    </location>
</feature>